<evidence type="ECO:0008006" key="4">
    <source>
        <dbReference type="Google" id="ProtNLM"/>
    </source>
</evidence>
<name>A0ABY6HUS8_9ARCH</name>
<feature type="transmembrane region" description="Helical" evidence="1">
    <location>
        <begin position="192"/>
        <end position="213"/>
    </location>
</feature>
<reference evidence="2" key="1">
    <citation type="submission" date="2022-09" db="EMBL/GenBank/DDBJ databases">
        <title>Actin cytoskeleton and complex cell architecture in an #Asgard archaeon.</title>
        <authorList>
            <person name="Ponce Toledo R.I."/>
            <person name="Schleper C."/>
            <person name="Rodrigues Oliveira T."/>
            <person name="Wollweber F."/>
            <person name="Xu J."/>
            <person name="Rittmann S."/>
            <person name="Klingl A."/>
            <person name="Pilhofer M."/>
        </authorList>
    </citation>
    <scope>NUCLEOTIDE SEQUENCE</scope>
    <source>
        <strain evidence="2">B-35</strain>
    </source>
</reference>
<keyword evidence="3" id="KW-1185">Reference proteome</keyword>
<evidence type="ECO:0000256" key="1">
    <source>
        <dbReference type="SAM" id="Phobius"/>
    </source>
</evidence>
<evidence type="ECO:0000313" key="2">
    <source>
        <dbReference type="EMBL" id="UYP47103.1"/>
    </source>
</evidence>
<keyword evidence="1" id="KW-0812">Transmembrane</keyword>
<feature type="transmembrane region" description="Helical" evidence="1">
    <location>
        <begin position="38"/>
        <end position="57"/>
    </location>
</feature>
<keyword evidence="1" id="KW-1133">Transmembrane helix</keyword>
<feature type="transmembrane region" description="Helical" evidence="1">
    <location>
        <begin position="13"/>
        <end position="31"/>
    </location>
</feature>
<gene>
    <name evidence="2" type="ORF">NEF87_003388</name>
</gene>
<feature type="transmembrane region" description="Helical" evidence="1">
    <location>
        <begin position="131"/>
        <end position="151"/>
    </location>
</feature>
<feature type="transmembrane region" description="Helical" evidence="1">
    <location>
        <begin position="93"/>
        <end position="111"/>
    </location>
</feature>
<sequence>MIYALNVNQWINLSINVVLLVLLVFLVIRIVKNQADIPYIIASVFCASFGNIFYFVMNIYDSFFAIIGVSSTYFSFLFLYMHYIYLSNDRLNIGIYSLITSFIVYTLILAVQLISYSGQFSSDQISYSLDWMYIIGSTASLIAICLSFWMILQNYRNTKNRQVFIEFIGIIFLTFYRIIFFIRDISVIQDQIFSIIGLVFAFLGLTIIILNYIRNPKYLYSIPFPIHSFMIYDHAGLLMYSKHFKFEEASADVNRDILITSAFTALNSLIKHNLGIGGELNRIEATGFSIYFVNLPDNAGRLGVISEGRTKFFTQSLKRFVSSFPDEIIQSFIKTHKFPDRKQIDDLIQNAFPYVDFAK</sequence>
<organism evidence="2 3">
    <name type="scientific">Candidatus Lokiarchaeum ossiferum</name>
    <dbReference type="NCBI Taxonomy" id="2951803"/>
    <lineage>
        <taxon>Archaea</taxon>
        <taxon>Promethearchaeati</taxon>
        <taxon>Promethearchaeota</taxon>
        <taxon>Promethearchaeia</taxon>
        <taxon>Promethearchaeales</taxon>
        <taxon>Promethearchaeaceae</taxon>
        <taxon>Candidatus Lokiarchaeum</taxon>
    </lineage>
</organism>
<evidence type="ECO:0000313" key="3">
    <source>
        <dbReference type="Proteomes" id="UP001208689"/>
    </source>
</evidence>
<feature type="transmembrane region" description="Helical" evidence="1">
    <location>
        <begin position="163"/>
        <end position="180"/>
    </location>
</feature>
<proteinExistence type="predicted"/>
<dbReference type="EMBL" id="CP104013">
    <property type="protein sequence ID" value="UYP47103.1"/>
    <property type="molecule type" value="Genomic_DNA"/>
</dbReference>
<protein>
    <recommendedName>
        <fullName evidence="4">Histidine kinase N-terminal 7TM region domain-containing protein</fullName>
    </recommendedName>
</protein>
<accession>A0ABY6HUS8</accession>
<feature type="transmembrane region" description="Helical" evidence="1">
    <location>
        <begin position="63"/>
        <end position="86"/>
    </location>
</feature>
<dbReference type="Proteomes" id="UP001208689">
    <property type="component" value="Chromosome"/>
</dbReference>
<keyword evidence="1" id="KW-0472">Membrane</keyword>